<dbReference type="AlphaFoldDB" id="A0A9D2ED06"/>
<name>A0A9D2ED06_9MICO</name>
<evidence type="ECO:0000313" key="2">
    <source>
        <dbReference type="EMBL" id="HIZ35042.1"/>
    </source>
</evidence>
<dbReference type="Proteomes" id="UP000824037">
    <property type="component" value="Unassembled WGS sequence"/>
</dbReference>
<evidence type="ECO:0000256" key="1">
    <source>
        <dbReference type="ARBA" id="ARBA00022679"/>
    </source>
</evidence>
<evidence type="ECO:0000313" key="3">
    <source>
        <dbReference type="Proteomes" id="UP000824037"/>
    </source>
</evidence>
<dbReference type="CDD" id="cd02440">
    <property type="entry name" value="AdoMet_MTases"/>
    <property type="match status" value="1"/>
</dbReference>
<dbReference type="SUPFAM" id="SSF53335">
    <property type="entry name" value="S-adenosyl-L-methionine-dependent methyltransferases"/>
    <property type="match status" value="1"/>
</dbReference>
<reference evidence="2" key="2">
    <citation type="submission" date="2021-04" db="EMBL/GenBank/DDBJ databases">
        <authorList>
            <person name="Gilroy R."/>
        </authorList>
    </citation>
    <scope>NUCLEOTIDE SEQUENCE</scope>
    <source>
        <strain evidence="2">ChiGjej4B4-7305</strain>
    </source>
</reference>
<dbReference type="PANTHER" id="PTHR43861">
    <property type="entry name" value="TRANS-ACONITATE 2-METHYLTRANSFERASE-RELATED"/>
    <property type="match status" value="1"/>
</dbReference>
<accession>A0A9D2ED06</accession>
<gene>
    <name evidence="2" type="ORF">H9815_04635</name>
</gene>
<protein>
    <submittedName>
        <fullName evidence="2">Class I SAM-dependent methyltransferase</fullName>
    </submittedName>
</protein>
<proteinExistence type="predicted"/>
<dbReference type="GO" id="GO:0008168">
    <property type="term" value="F:methyltransferase activity"/>
    <property type="evidence" value="ECO:0007669"/>
    <property type="project" value="UniProtKB-KW"/>
</dbReference>
<keyword evidence="1" id="KW-0808">Transferase</keyword>
<dbReference type="PANTHER" id="PTHR43861:SF3">
    <property type="entry name" value="PUTATIVE (AFU_ORTHOLOGUE AFUA_2G14390)-RELATED"/>
    <property type="match status" value="1"/>
</dbReference>
<dbReference type="EMBL" id="DXBY01000075">
    <property type="protein sequence ID" value="HIZ35042.1"/>
    <property type="molecule type" value="Genomic_DNA"/>
</dbReference>
<dbReference type="InterPro" id="IPR029063">
    <property type="entry name" value="SAM-dependent_MTases_sf"/>
</dbReference>
<organism evidence="2 3">
    <name type="scientific">Candidatus Ruania gallistercoris</name>
    <dbReference type="NCBI Taxonomy" id="2838746"/>
    <lineage>
        <taxon>Bacteria</taxon>
        <taxon>Bacillati</taxon>
        <taxon>Actinomycetota</taxon>
        <taxon>Actinomycetes</taxon>
        <taxon>Micrococcales</taxon>
        <taxon>Ruaniaceae</taxon>
        <taxon>Ruania</taxon>
    </lineage>
</organism>
<reference evidence="2" key="1">
    <citation type="journal article" date="2021" name="PeerJ">
        <title>Extensive microbial diversity within the chicken gut microbiome revealed by metagenomics and culture.</title>
        <authorList>
            <person name="Gilroy R."/>
            <person name="Ravi A."/>
            <person name="Getino M."/>
            <person name="Pursley I."/>
            <person name="Horton D.L."/>
            <person name="Alikhan N.F."/>
            <person name="Baker D."/>
            <person name="Gharbi K."/>
            <person name="Hall N."/>
            <person name="Watson M."/>
            <person name="Adriaenssens E.M."/>
            <person name="Foster-Nyarko E."/>
            <person name="Jarju S."/>
            <person name="Secka A."/>
            <person name="Antonio M."/>
            <person name="Oren A."/>
            <person name="Chaudhuri R.R."/>
            <person name="La Ragione R."/>
            <person name="Hildebrand F."/>
            <person name="Pallen M.J."/>
        </authorList>
    </citation>
    <scope>NUCLEOTIDE SEQUENCE</scope>
    <source>
        <strain evidence="2">ChiGjej4B4-7305</strain>
    </source>
</reference>
<dbReference type="Pfam" id="PF13489">
    <property type="entry name" value="Methyltransf_23"/>
    <property type="match status" value="1"/>
</dbReference>
<keyword evidence="2" id="KW-0489">Methyltransferase</keyword>
<sequence>MTDTQSSYLFDTGSEQGAHHMDHLAHLFDAHTTSMLEPIGLQSGQRCLDVGAGGGSVVRWLAEQVGTGGEVIATDIDTSRLSDGPGVTVVDADINDGLVGALTGPYDLIHARLTLLHLPDREAILGMLADALVPGGWLVVGDVTSRPLRVLSDHPMRDVAVWERIQYLSHEVVGPAAGMDLTWGYRIGDQMMAAGLTHRYGTETSETATGGSHGLLVHAALNSQAHDALLAAGAEEWEMRRYQELCHDPTFRIWNYQLVYVRGQKRS</sequence>
<dbReference type="GO" id="GO:0032259">
    <property type="term" value="P:methylation"/>
    <property type="evidence" value="ECO:0007669"/>
    <property type="project" value="UniProtKB-KW"/>
</dbReference>
<comment type="caution">
    <text evidence="2">The sequence shown here is derived from an EMBL/GenBank/DDBJ whole genome shotgun (WGS) entry which is preliminary data.</text>
</comment>
<dbReference type="Gene3D" id="3.40.50.150">
    <property type="entry name" value="Vaccinia Virus protein VP39"/>
    <property type="match status" value="1"/>
</dbReference>